<dbReference type="Proteomes" id="UP000006057">
    <property type="component" value="Chromosome"/>
</dbReference>
<gene>
    <name evidence="1" type="ordered locus">Mycch_2199</name>
</gene>
<dbReference type="AlphaFoldDB" id="I4BI75"/>
<dbReference type="STRING" id="710421.Mycch_2199"/>
<dbReference type="HOGENOM" id="CLU_1538386_0_0_11"/>
<keyword evidence="2" id="KW-1185">Reference proteome</keyword>
<proteinExistence type="predicted"/>
<accession>I4BI75</accession>
<reference evidence="1 2" key="1">
    <citation type="submission" date="2012-06" db="EMBL/GenBank/DDBJ databases">
        <title>Complete sequence of chromosome of Mycobacterium chubuense NBB4.</title>
        <authorList>
            <consortium name="US DOE Joint Genome Institute"/>
            <person name="Lucas S."/>
            <person name="Han J."/>
            <person name="Lapidus A."/>
            <person name="Cheng J.-F."/>
            <person name="Goodwin L."/>
            <person name="Pitluck S."/>
            <person name="Peters L."/>
            <person name="Mikhailova N."/>
            <person name="Teshima H."/>
            <person name="Detter J.C."/>
            <person name="Han C."/>
            <person name="Tapia R."/>
            <person name="Land M."/>
            <person name="Hauser L."/>
            <person name="Kyrpides N."/>
            <person name="Ivanova N."/>
            <person name="Pagani I."/>
            <person name="Mattes T."/>
            <person name="Holmes A."/>
            <person name="Rutledge P."/>
            <person name="Paulsen I."/>
            <person name="Coleman N."/>
            <person name="Woyke T."/>
        </authorList>
    </citation>
    <scope>NUCLEOTIDE SEQUENCE [LARGE SCALE GENOMIC DNA]</scope>
    <source>
        <strain evidence="1 2">NBB4</strain>
    </source>
</reference>
<protein>
    <submittedName>
        <fullName evidence="1">Uncharacterized protein</fullName>
    </submittedName>
</protein>
<evidence type="ECO:0000313" key="1">
    <source>
        <dbReference type="EMBL" id="AFM16982.1"/>
    </source>
</evidence>
<evidence type="ECO:0000313" key="2">
    <source>
        <dbReference type="Proteomes" id="UP000006057"/>
    </source>
</evidence>
<sequence length="174" mass="19469">MTDDRADFVVRCEKCAPAPGKLIVKYRWMKGQGHWIPVATRGKRNVESTSMRGDKVDDWWFLHLDEGEAQNGVPLHSSASDKRAPLREHHQIACGARHCANAVAADAGHLEFLFQLIERSISDARKPGRSEWTYLLADLATADETRGTITLTLAGLRAALTLNNAKWVRHTRQS</sequence>
<organism evidence="1 2">
    <name type="scientific">Mycolicibacterium chubuense (strain NBB4)</name>
    <name type="common">Mycobacterium chubuense</name>
    <dbReference type="NCBI Taxonomy" id="710421"/>
    <lineage>
        <taxon>Bacteria</taxon>
        <taxon>Bacillati</taxon>
        <taxon>Actinomycetota</taxon>
        <taxon>Actinomycetes</taxon>
        <taxon>Mycobacteriales</taxon>
        <taxon>Mycobacteriaceae</taxon>
        <taxon>Mycolicibacterium</taxon>
    </lineage>
</organism>
<dbReference type="EMBL" id="CP003053">
    <property type="protein sequence ID" value="AFM16982.1"/>
    <property type="molecule type" value="Genomic_DNA"/>
</dbReference>
<name>I4BI75_MYCCN</name>
<dbReference type="KEGG" id="mcb:Mycch_2199"/>